<feature type="compositionally biased region" description="Low complexity" evidence="1">
    <location>
        <begin position="130"/>
        <end position="150"/>
    </location>
</feature>
<reference evidence="2 3" key="1">
    <citation type="submission" date="2024-12" db="EMBL/GenBank/DDBJ databases">
        <title>Forecasting of Potato common scab and diversities of Pathogenic streptomyces spp. in china.</title>
        <authorList>
            <person name="Handique U."/>
            <person name="Wu J."/>
        </authorList>
    </citation>
    <scope>NUCLEOTIDE SEQUENCE [LARGE SCALE GENOMIC DNA]</scope>
    <source>
        <strain evidence="2 3">ZRIMU1585</strain>
    </source>
</reference>
<feature type="region of interest" description="Disordered" evidence="1">
    <location>
        <begin position="66"/>
        <end position="164"/>
    </location>
</feature>
<feature type="compositionally biased region" description="Pro residues" evidence="1">
    <location>
        <begin position="155"/>
        <end position="164"/>
    </location>
</feature>
<evidence type="ECO:0000256" key="1">
    <source>
        <dbReference type="SAM" id="MobiDB-lite"/>
    </source>
</evidence>
<dbReference type="RefSeq" id="WP_369277887.1">
    <property type="nucleotide sequence ID" value="NZ_JBJVMW010000029.1"/>
</dbReference>
<sequence>MHTYDVPRRQPYPIPSARPAQDSHGGPSATPIYDTLYAEYVKSFRSLPGDRSGEEELGFTAFGNIPYSTGSYAVPRPGSFSSSYSAYSAGAQSARLGGQPSQGQAQGQSQAQVQVQPQSQSQWQRVGPLGQTSQTSQTSQTGQQQTPTGTHHLPALPPAPRRSG</sequence>
<evidence type="ECO:0000313" key="3">
    <source>
        <dbReference type="Proteomes" id="UP001631993"/>
    </source>
</evidence>
<accession>A0ABW9IGR0</accession>
<gene>
    <name evidence="2" type="ORF">ACKI1S_12985</name>
</gene>
<feature type="compositionally biased region" description="Low complexity" evidence="1">
    <location>
        <begin position="78"/>
        <end position="122"/>
    </location>
</feature>
<evidence type="ECO:0000313" key="2">
    <source>
        <dbReference type="EMBL" id="MFM9647048.1"/>
    </source>
</evidence>
<name>A0ABW9IGR0_STRGJ</name>
<dbReference type="Proteomes" id="UP001631993">
    <property type="component" value="Unassembled WGS sequence"/>
</dbReference>
<protein>
    <submittedName>
        <fullName evidence="2">Uncharacterized protein</fullName>
    </submittedName>
</protein>
<feature type="region of interest" description="Disordered" evidence="1">
    <location>
        <begin position="1"/>
        <end position="31"/>
    </location>
</feature>
<comment type="caution">
    <text evidence="2">The sequence shown here is derived from an EMBL/GenBank/DDBJ whole genome shotgun (WGS) entry which is preliminary data.</text>
</comment>
<organism evidence="2 3">
    <name type="scientific">Streptomyces galilaeus</name>
    <dbReference type="NCBI Taxonomy" id="33899"/>
    <lineage>
        <taxon>Bacteria</taxon>
        <taxon>Bacillati</taxon>
        <taxon>Actinomycetota</taxon>
        <taxon>Actinomycetes</taxon>
        <taxon>Kitasatosporales</taxon>
        <taxon>Streptomycetaceae</taxon>
        <taxon>Streptomyces</taxon>
    </lineage>
</organism>
<dbReference type="EMBL" id="JBJVNE010000006">
    <property type="protein sequence ID" value="MFM9647048.1"/>
    <property type="molecule type" value="Genomic_DNA"/>
</dbReference>
<keyword evidence="3" id="KW-1185">Reference proteome</keyword>
<proteinExistence type="predicted"/>